<comment type="caution">
    <text evidence="2">The sequence shown here is derived from an EMBL/GenBank/DDBJ whole genome shotgun (WGS) entry which is preliminary data.</text>
</comment>
<dbReference type="EMBL" id="AUBJ02000001">
    <property type="protein sequence ID" value="MCP2333938.1"/>
    <property type="molecule type" value="Genomic_DNA"/>
</dbReference>
<proteinExistence type="predicted"/>
<protein>
    <recommendedName>
        <fullName evidence="4">DUF3618 domain-containing protein</fullName>
    </recommendedName>
</protein>
<gene>
    <name evidence="2" type="ORF">G443_004208</name>
</gene>
<keyword evidence="1" id="KW-0812">Transmembrane</keyword>
<organism evidence="2 3">
    <name type="scientific">Actinoalloteichus caeruleus DSM 43889</name>
    <dbReference type="NCBI Taxonomy" id="1120930"/>
    <lineage>
        <taxon>Bacteria</taxon>
        <taxon>Bacillati</taxon>
        <taxon>Actinomycetota</taxon>
        <taxon>Actinomycetes</taxon>
        <taxon>Pseudonocardiales</taxon>
        <taxon>Pseudonocardiaceae</taxon>
        <taxon>Actinoalloteichus</taxon>
        <taxon>Actinoalloteichus cyanogriseus</taxon>
    </lineage>
</organism>
<keyword evidence="1" id="KW-0472">Membrane</keyword>
<evidence type="ECO:0000256" key="1">
    <source>
        <dbReference type="SAM" id="Phobius"/>
    </source>
</evidence>
<dbReference type="InterPro" id="IPR022062">
    <property type="entry name" value="DUF3618"/>
</dbReference>
<reference evidence="2 3" key="1">
    <citation type="submission" date="2022-06" db="EMBL/GenBank/DDBJ databases">
        <title>Genomic Encyclopedia of Type Strains, Phase I: the one thousand microbial genomes (KMG-I) project.</title>
        <authorList>
            <person name="Kyrpides N."/>
        </authorList>
    </citation>
    <scope>NUCLEOTIDE SEQUENCE [LARGE SCALE GENOMIC DNA]</scope>
    <source>
        <strain evidence="2 3">DSM 43889</strain>
    </source>
</reference>
<feature type="transmembrane region" description="Helical" evidence="1">
    <location>
        <begin position="54"/>
        <end position="72"/>
    </location>
</feature>
<dbReference type="RefSeq" id="WP_026418989.1">
    <property type="nucleotide sequence ID" value="NZ_AUBJ02000001.1"/>
</dbReference>
<dbReference type="Pfam" id="PF12277">
    <property type="entry name" value="DUF3618"/>
    <property type="match status" value="1"/>
</dbReference>
<evidence type="ECO:0008006" key="4">
    <source>
        <dbReference type="Google" id="ProtNLM"/>
    </source>
</evidence>
<keyword evidence="3" id="KW-1185">Reference proteome</keyword>
<accession>A0ABT1JN28</accession>
<sequence>MARDPDEIEREIEDARTALAGTLDELGSKANPQRFIESGKASARERLADPRVKYSLMAIGALIAFALLRRLFR</sequence>
<keyword evidence="1" id="KW-1133">Transmembrane helix</keyword>
<evidence type="ECO:0000313" key="2">
    <source>
        <dbReference type="EMBL" id="MCP2333938.1"/>
    </source>
</evidence>
<evidence type="ECO:0000313" key="3">
    <source>
        <dbReference type="Proteomes" id="UP000791080"/>
    </source>
</evidence>
<name>A0ABT1JN28_ACTCY</name>
<dbReference type="Proteomes" id="UP000791080">
    <property type="component" value="Unassembled WGS sequence"/>
</dbReference>